<dbReference type="STRING" id="745776.DGo_CA0292"/>
<proteinExistence type="predicted"/>
<evidence type="ECO:0000313" key="2">
    <source>
        <dbReference type="EMBL" id="AFD24219.1"/>
    </source>
</evidence>
<sequence length="158" mass="17575">MRQMLAALATRGVLTPALALAVWGHDLVYDPRAADNEARSAEVFGAWLAAQGADPALREQVTALILATRHTDPPHTCEEALLVDADLSILGASTSAFDAYDRAIRQEYAHVPWPLYREGRRRVLEGFLERGILYHTPEFALLDVPARLNLRRALQKLH</sequence>
<accession>H8GUN6</accession>
<reference evidence="2 3" key="1">
    <citation type="journal article" date="2012" name="PLoS ONE">
        <title>Genome sequence and transcriptome analysis of the radioresistant bacterium Deinococcus gobiensis: insights into the extreme environmental adaptations.</title>
        <authorList>
            <person name="Yuan M."/>
            <person name="Chen M."/>
            <person name="Zhang W."/>
            <person name="Lu W."/>
            <person name="Wang J."/>
            <person name="Yang M."/>
            <person name="Zhao P."/>
            <person name="Tang R."/>
            <person name="Li X."/>
            <person name="Hao Y."/>
            <person name="Zhou Z."/>
            <person name="Zhan Y."/>
            <person name="Yu H."/>
            <person name="Teng C."/>
            <person name="Yan Y."/>
            <person name="Ping S."/>
            <person name="Wang Y."/>
            <person name="Lin M."/>
        </authorList>
    </citation>
    <scope>NUCLEOTIDE SEQUENCE [LARGE SCALE GENOMIC DNA]</scope>
    <source>
        <strain evidence="2 3">I-0</strain>
    </source>
</reference>
<gene>
    <name evidence="2" type="ordered locus">DGo_CA0292</name>
</gene>
<protein>
    <submittedName>
        <fullName evidence="2">Putative HD phosphohydrolase family protein</fullName>
    </submittedName>
</protein>
<keyword evidence="2" id="KW-0378">Hydrolase</keyword>
<dbReference type="KEGG" id="dgo:DGo_CA0292"/>
<dbReference type="HOGENOM" id="CLU_051795_2_1_0"/>
<feature type="signal peptide" evidence="1">
    <location>
        <begin position="1"/>
        <end position="21"/>
    </location>
</feature>
<dbReference type="SUPFAM" id="SSF109604">
    <property type="entry name" value="HD-domain/PDEase-like"/>
    <property type="match status" value="1"/>
</dbReference>
<dbReference type="PIRSF" id="PIRSF035170">
    <property type="entry name" value="HD_phosphohydro"/>
    <property type="match status" value="1"/>
</dbReference>
<organism evidence="2 3">
    <name type="scientific">Deinococcus gobiensis (strain DSM 21396 / JCM 16679 / CGMCC 1.7299 / I-0)</name>
    <dbReference type="NCBI Taxonomy" id="745776"/>
    <lineage>
        <taxon>Bacteria</taxon>
        <taxon>Thermotogati</taxon>
        <taxon>Deinococcota</taxon>
        <taxon>Deinococci</taxon>
        <taxon>Deinococcales</taxon>
        <taxon>Deinococcaceae</taxon>
        <taxon>Deinococcus</taxon>
    </lineage>
</organism>
<name>H8GUN6_DEIGI</name>
<evidence type="ECO:0000313" key="3">
    <source>
        <dbReference type="Proteomes" id="UP000007575"/>
    </source>
</evidence>
<dbReference type="Proteomes" id="UP000007575">
    <property type="component" value="Chromosome"/>
</dbReference>
<dbReference type="PATRIC" id="fig|745776.4.peg.299"/>
<keyword evidence="3" id="KW-1185">Reference proteome</keyword>
<keyword evidence="1" id="KW-0732">Signal</keyword>
<dbReference type="PANTHER" id="PTHR21174">
    <property type="match status" value="1"/>
</dbReference>
<dbReference type="Gene3D" id="1.10.3210.10">
    <property type="entry name" value="Hypothetical protein af1432"/>
    <property type="match status" value="1"/>
</dbReference>
<evidence type="ECO:0000256" key="1">
    <source>
        <dbReference type="SAM" id="SignalP"/>
    </source>
</evidence>
<dbReference type="PANTHER" id="PTHR21174:SF0">
    <property type="entry name" value="HD PHOSPHOHYDROLASE FAMILY PROTEIN-RELATED"/>
    <property type="match status" value="1"/>
</dbReference>
<feature type="chain" id="PRO_5003611944" evidence="1">
    <location>
        <begin position="22"/>
        <end position="158"/>
    </location>
</feature>
<dbReference type="InterPro" id="IPR009218">
    <property type="entry name" value="HD_phosphohydro"/>
</dbReference>
<dbReference type="eggNOG" id="COG4339">
    <property type="taxonomic scope" value="Bacteria"/>
</dbReference>
<dbReference type="EMBL" id="CP002191">
    <property type="protein sequence ID" value="AFD24219.1"/>
    <property type="molecule type" value="Genomic_DNA"/>
</dbReference>
<dbReference type="AlphaFoldDB" id="H8GUN6"/>
<dbReference type="GO" id="GO:0016787">
    <property type="term" value="F:hydrolase activity"/>
    <property type="evidence" value="ECO:0007669"/>
    <property type="project" value="UniProtKB-KW"/>
</dbReference>